<dbReference type="OrthoDB" id="75169at2759"/>
<sequence length="755" mass="83648">MQNPRPGDREEDRVPRELGRKRLCLEPFSNLVSNRRSRRWVNDRLLMELVPRLHAEEIRGLFAPPPWGEDVPLSAFCMTNNGEWDKFRHIDMDKRLLLHGVSEFYDLVSVTATQSEGTESLKTTRVKKKKASGCVHGLGFKGNPAAVCLLEDERDDQWLQSVAAEFNISQTCYLTRITEPDSETRDSVPRTYRRPWQWVFNCGDEIHALLQVNICGHATLAASHFLFTSGLVNANKIEFLTRSGVLTAKRVPETNQTDSLNLENGEARDCSMTELDFPVIPLTEFDSAELPSISKALNVTLGAVMAGGAFTDSAFKGNPAAVCLLEDERDDQWLQSVAAEFNISETCYLTRIPEPDSETRDSVPRFRLRWFTPVAEVNLCGHATLAASHFLFTSGLVNANKIEFLTRSGVLTAKRVPETKQTDSLNLENGEARDCFMIELDFPVIPLTEFDSAELPSISKALNGGRVHGLGVQGNPAAVCLLEEERDDEWLQSVAAEFNLAATCYLTRIAESGPEVRDSVPNPSSASDGSILLPSRSKVFLMVKLCGHGSLAASHFLFNSGLFQSNNIEFLTLSGVLIAKRVPETKQADFLNSENGEAQRYFSIELDFPATPLTEFDSAEIPWISKALNGAFMIDMKKTTTDRDLLVELPSGKTVADLLPQFDEIIRWPGRGVIVTGIAPPGSGFDFFSRFFCPKSGINEDPACGSAHCALANYWSKKLGKCDFVAYQASPRGAILKLHLDEKSQRVLLRGKPSL</sequence>
<accession>A0A6A4LRH4</accession>
<dbReference type="PANTHER" id="PTHR13774:SF17">
    <property type="entry name" value="PHENAZINE BIOSYNTHESIS-LIKE DOMAIN-CONTAINING PROTEIN"/>
    <property type="match status" value="1"/>
</dbReference>
<evidence type="ECO:0000313" key="5">
    <source>
        <dbReference type="Proteomes" id="UP000428333"/>
    </source>
</evidence>
<organism evidence="4 5">
    <name type="scientific">Rhododendron williamsianum</name>
    <dbReference type="NCBI Taxonomy" id="262921"/>
    <lineage>
        <taxon>Eukaryota</taxon>
        <taxon>Viridiplantae</taxon>
        <taxon>Streptophyta</taxon>
        <taxon>Embryophyta</taxon>
        <taxon>Tracheophyta</taxon>
        <taxon>Spermatophyta</taxon>
        <taxon>Magnoliopsida</taxon>
        <taxon>eudicotyledons</taxon>
        <taxon>Gunneridae</taxon>
        <taxon>Pentapetalae</taxon>
        <taxon>asterids</taxon>
        <taxon>Ericales</taxon>
        <taxon>Ericaceae</taxon>
        <taxon>Ericoideae</taxon>
        <taxon>Rhodoreae</taxon>
        <taxon>Rhododendron</taxon>
    </lineage>
</organism>
<dbReference type="Gene3D" id="3.10.310.10">
    <property type="entry name" value="Diaminopimelate Epimerase, Chain A, domain 1"/>
    <property type="match status" value="4"/>
</dbReference>
<dbReference type="InterPro" id="IPR025952">
    <property type="entry name" value="R3H-assoc_dom"/>
</dbReference>
<proteinExistence type="inferred from homology"/>
<keyword evidence="2" id="KW-0413">Isomerase</keyword>
<dbReference type="AlphaFoldDB" id="A0A6A4LRH4"/>
<dbReference type="GO" id="GO:0005737">
    <property type="term" value="C:cytoplasm"/>
    <property type="evidence" value="ECO:0007669"/>
    <property type="project" value="TreeGrafter"/>
</dbReference>
<dbReference type="Proteomes" id="UP000428333">
    <property type="component" value="Linkage Group LG04"/>
</dbReference>
<gene>
    <name evidence="4" type="ORF">C3L33_07492</name>
</gene>
<evidence type="ECO:0000256" key="2">
    <source>
        <dbReference type="ARBA" id="ARBA00023235"/>
    </source>
</evidence>
<dbReference type="SUPFAM" id="SSF54506">
    <property type="entry name" value="Diaminopimelate epimerase-like"/>
    <property type="match status" value="3"/>
</dbReference>
<feature type="non-terminal residue" evidence="4">
    <location>
        <position position="1"/>
    </location>
</feature>
<name>A0A6A4LRH4_9ERIC</name>
<reference evidence="4 5" key="1">
    <citation type="journal article" date="2019" name="Genome Biol. Evol.">
        <title>The Rhododendron genome and chromosomal organization provide insight into shared whole-genome duplications across the heath family (Ericaceae).</title>
        <authorList>
            <person name="Soza V.L."/>
            <person name="Lindsley D."/>
            <person name="Waalkes A."/>
            <person name="Ramage E."/>
            <person name="Patwardhan R.P."/>
            <person name="Burton J.N."/>
            <person name="Adey A."/>
            <person name="Kumar A."/>
            <person name="Qiu R."/>
            <person name="Shendure J."/>
            <person name="Hall B."/>
        </authorList>
    </citation>
    <scope>NUCLEOTIDE SEQUENCE [LARGE SCALE GENOMIC DNA]</scope>
    <source>
        <strain evidence="4">RSF 1966-606</strain>
    </source>
</reference>
<dbReference type="Pfam" id="PF13902">
    <property type="entry name" value="R3H-assoc"/>
    <property type="match status" value="1"/>
</dbReference>
<feature type="domain" description="R3H-associated N-terminal" evidence="3">
    <location>
        <begin position="32"/>
        <end position="96"/>
    </location>
</feature>
<comment type="caution">
    <text evidence="4">The sequence shown here is derived from an EMBL/GenBank/DDBJ whole genome shotgun (WGS) entry which is preliminary data.</text>
</comment>
<dbReference type="InterPro" id="IPR003719">
    <property type="entry name" value="Phenazine_PhzF-like"/>
</dbReference>
<evidence type="ECO:0000256" key="1">
    <source>
        <dbReference type="ARBA" id="ARBA00008270"/>
    </source>
</evidence>
<evidence type="ECO:0000259" key="3">
    <source>
        <dbReference type="Pfam" id="PF13902"/>
    </source>
</evidence>
<dbReference type="EMBL" id="QEFC01001002">
    <property type="protein sequence ID" value="KAE9460590.1"/>
    <property type="molecule type" value="Genomic_DNA"/>
</dbReference>
<keyword evidence="5" id="KW-1185">Reference proteome</keyword>
<dbReference type="GO" id="GO:0016853">
    <property type="term" value="F:isomerase activity"/>
    <property type="evidence" value="ECO:0007669"/>
    <property type="project" value="UniProtKB-KW"/>
</dbReference>
<protein>
    <recommendedName>
        <fullName evidence="3">R3H-associated N-terminal domain-containing protein</fullName>
    </recommendedName>
</protein>
<comment type="similarity">
    <text evidence="1">Belongs to the PhzF family.</text>
</comment>
<dbReference type="PANTHER" id="PTHR13774">
    <property type="entry name" value="PHENAZINE BIOSYNTHESIS PROTEIN"/>
    <property type="match status" value="1"/>
</dbReference>
<dbReference type="Pfam" id="PF02567">
    <property type="entry name" value="PhzC-PhzF"/>
    <property type="match status" value="4"/>
</dbReference>
<evidence type="ECO:0000313" key="4">
    <source>
        <dbReference type="EMBL" id="KAE9460590.1"/>
    </source>
</evidence>